<keyword evidence="2" id="KW-0812">Transmembrane</keyword>
<dbReference type="InterPro" id="IPR011020">
    <property type="entry name" value="HTTM-like"/>
</dbReference>
<feature type="domain" description="HTTM-like" evidence="5">
    <location>
        <begin position="71"/>
        <end position="280"/>
    </location>
</feature>
<keyword evidence="8" id="KW-1185">Reference proteome</keyword>
<proteinExistence type="predicted"/>
<comment type="subcellular location">
    <subcellularLocation>
        <location evidence="1">Endomembrane system</location>
        <topology evidence="1">Multi-pass membrane protein</topology>
    </subcellularLocation>
</comment>
<dbReference type="RefSeq" id="WP_155829033.1">
    <property type="nucleotide sequence ID" value="NZ_JACHVP010000004.1"/>
</dbReference>
<organism evidence="6 8">
    <name type="scientific">Leifsonia aquatica</name>
    <name type="common">Corynebacterium aquaticum</name>
    <dbReference type="NCBI Taxonomy" id="144185"/>
    <lineage>
        <taxon>Bacteria</taxon>
        <taxon>Bacillati</taxon>
        <taxon>Actinomycetota</taxon>
        <taxon>Actinomycetes</taxon>
        <taxon>Micrococcales</taxon>
        <taxon>Microbacteriaceae</taxon>
        <taxon>Leifsonia</taxon>
    </lineage>
</organism>
<evidence type="ECO:0000256" key="1">
    <source>
        <dbReference type="ARBA" id="ARBA00004127"/>
    </source>
</evidence>
<name>A0A7W4YKD0_LEIAQ</name>
<dbReference type="PANTHER" id="PTHR43433:SF5">
    <property type="entry name" value="AB HYDROLASE-1 DOMAIN-CONTAINING PROTEIN"/>
    <property type="match status" value="1"/>
</dbReference>
<dbReference type="SMART" id="SM00752">
    <property type="entry name" value="HTTM"/>
    <property type="match status" value="1"/>
</dbReference>
<dbReference type="EMBL" id="JACHVP010000005">
    <property type="protein sequence ID" value="MBB2968900.1"/>
    <property type="molecule type" value="Genomic_DNA"/>
</dbReference>
<dbReference type="Proteomes" id="UP000538196">
    <property type="component" value="Unassembled WGS sequence"/>
</dbReference>
<comment type="caution">
    <text evidence="6">The sequence shown here is derived from an EMBL/GenBank/DDBJ whole genome shotgun (WGS) entry which is preliminary data.</text>
</comment>
<gene>
    <name evidence="6" type="ORF">FHX33_003228</name>
    <name evidence="7" type="ORF">FHX33_003682</name>
</gene>
<reference evidence="6 8" key="1">
    <citation type="submission" date="2020-08" db="EMBL/GenBank/DDBJ databases">
        <title>Sequencing the genomes of 1000 actinobacteria strains.</title>
        <authorList>
            <person name="Klenk H.-P."/>
        </authorList>
    </citation>
    <scope>NUCLEOTIDE SEQUENCE [LARGE SCALE GENOMIC DNA]</scope>
    <source>
        <strain evidence="6 8">DSM 20146</strain>
    </source>
</reference>
<dbReference type="InterPro" id="IPR050471">
    <property type="entry name" value="AB_hydrolase"/>
</dbReference>
<protein>
    <submittedName>
        <fullName evidence="6">Pimeloyl-ACP methyl ester carboxylesterase</fullName>
    </submittedName>
</protein>
<evidence type="ECO:0000256" key="2">
    <source>
        <dbReference type="ARBA" id="ARBA00022692"/>
    </source>
</evidence>
<dbReference type="GO" id="GO:0012505">
    <property type="term" value="C:endomembrane system"/>
    <property type="evidence" value="ECO:0007669"/>
    <property type="project" value="UniProtKB-SubCell"/>
</dbReference>
<accession>A0A7W4YKD0</accession>
<dbReference type="Pfam" id="PF12146">
    <property type="entry name" value="Hydrolase_4"/>
    <property type="match status" value="1"/>
</dbReference>
<evidence type="ECO:0000259" key="5">
    <source>
        <dbReference type="SMART" id="SM00752"/>
    </source>
</evidence>
<evidence type="ECO:0000256" key="3">
    <source>
        <dbReference type="ARBA" id="ARBA00022989"/>
    </source>
</evidence>
<dbReference type="PANTHER" id="PTHR43433">
    <property type="entry name" value="HYDROLASE, ALPHA/BETA FOLD FAMILY PROTEIN"/>
    <property type="match status" value="1"/>
</dbReference>
<sequence>MLYFRNSADMSSGVRRRRALTTGERFAGFSCAVSSLEALADHRELNDDGVRRASKINRQDPGKTVIGRAIFRALDRKWALVALHSSRVLAGTLLTVSPTPKSRAAHIIRGIAGAQLAVSEGLLAFYNRYGSDGADQATTQILAPAAIARLSTNPRVQDAALWYTALQGTLSYAVAGVAKLFGKEWREGTAITGVLRTQGYGHERLWKFFDRHPKLAKSATWGTVAWEVSYPLALLPAPAITRLYSASAIAFHLVNGYAMGLGRFAWAFAGVHPAINYVAHPGLQVHRPAGDVPRAAVATSAVAIGGLAVANVARSLSLRELPLGWEQITASSGNTLAYQGRSGVGDTLVVFEGGLAASIEMYQWYADSLTQKTDFSVVAYERAGYGASTLSPQREAEWTLDAAVDDLKSLIDHLRLPDQRLVIAAHSMGGEIARLLVNRYPGFVDALVFIDSTNINQFTDGSLSMKEQRKLLDAFATQRRITSFGIGPLNPGTPPTRYLPAHSRKRAVAQERNHRMWRAAQREYAALLRSLPDQPIPLFTTPIPCLVVASKATVELDDQRKHQEELVEATRDPSHADLDLVVVDGKHDSMIAMPHLAADLANITIDFLKGRPVHGAA</sequence>
<dbReference type="SUPFAM" id="SSF53474">
    <property type="entry name" value="alpha/beta-Hydrolases"/>
    <property type="match status" value="1"/>
</dbReference>
<evidence type="ECO:0000313" key="6">
    <source>
        <dbReference type="EMBL" id="MBB2968452.1"/>
    </source>
</evidence>
<evidence type="ECO:0000313" key="7">
    <source>
        <dbReference type="EMBL" id="MBB2968900.1"/>
    </source>
</evidence>
<dbReference type="AlphaFoldDB" id="A0A7W4YKD0"/>
<dbReference type="InterPro" id="IPR022742">
    <property type="entry name" value="Hydrolase_4"/>
</dbReference>
<dbReference type="EMBL" id="JACHVP010000004">
    <property type="protein sequence ID" value="MBB2968452.1"/>
    <property type="molecule type" value="Genomic_DNA"/>
</dbReference>
<dbReference type="InterPro" id="IPR029058">
    <property type="entry name" value="AB_hydrolase_fold"/>
</dbReference>
<dbReference type="Gene3D" id="3.40.50.1820">
    <property type="entry name" value="alpha/beta hydrolase"/>
    <property type="match status" value="1"/>
</dbReference>
<keyword evidence="3" id="KW-1133">Transmembrane helix</keyword>
<evidence type="ECO:0000256" key="4">
    <source>
        <dbReference type="ARBA" id="ARBA00023136"/>
    </source>
</evidence>
<evidence type="ECO:0000313" key="8">
    <source>
        <dbReference type="Proteomes" id="UP000538196"/>
    </source>
</evidence>
<keyword evidence="4" id="KW-0472">Membrane</keyword>